<dbReference type="RefSeq" id="WP_008519145.1">
    <property type="nucleotide sequence ID" value="NZ_ACJM01000027.1"/>
</dbReference>
<proteinExistence type="predicted"/>
<dbReference type="eggNOG" id="COG0457">
    <property type="taxonomic scope" value="Bacteria"/>
</dbReference>
<dbReference type="AlphaFoldDB" id="C0GKS5"/>
<dbReference type="Pfam" id="PF04910">
    <property type="entry name" value="Tcf25"/>
    <property type="match status" value="1"/>
</dbReference>
<evidence type="ECO:0000313" key="3">
    <source>
        <dbReference type="Proteomes" id="UP000006443"/>
    </source>
</evidence>
<dbReference type="STRING" id="555088.DealDRAFT_3084"/>
<evidence type="ECO:0000256" key="1">
    <source>
        <dbReference type="PROSITE-ProRule" id="PRU00339"/>
    </source>
</evidence>
<feature type="repeat" description="TPR" evidence="1">
    <location>
        <begin position="60"/>
        <end position="93"/>
    </location>
</feature>
<gene>
    <name evidence="2" type="ORF">DealDRAFT_3084</name>
</gene>
<dbReference type="OrthoDB" id="6399948at2"/>
<dbReference type="InterPro" id="IPR011990">
    <property type="entry name" value="TPR-like_helical_dom_sf"/>
</dbReference>
<organism evidence="2 3">
    <name type="scientific">Dethiobacter alkaliphilus AHT 1</name>
    <dbReference type="NCBI Taxonomy" id="555088"/>
    <lineage>
        <taxon>Bacteria</taxon>
        <taxon>Bacillati</taxon>
        <taxon>Bacillota</taxon>
        <taxon>Dethiobacteria</taxon>
        <taxon>Dethiobacterales</taxon>
        <taxon>Dethiobacteraceae</taxon>
        <taxon>Dethiobacter</taxon>
    </lineage>
</organism>
<keyword evidence="1" id="KW-0802">TPR repeat</keyword>
<protein>
    <submittedName>
        <fullName evidence="2">Tetratricopeptide TPR_2 repeat protein</fullName>
    </submittedName>
</protein>
<dbReference type="Proteomes" id="UP000006443">
    <property type="component" value="Unassembled WGS sequence"/>
</dbReference>
<comment type="caution">
    <text evidence="2">The sequence shown here is derived from an EMBL/GenBank/DDBJ whole genome shotgun (WGS) entry which is preliminary data.</text>
</comment>
<dbReference type="SUPFAM" id="SSF48452">
    <property type="entry name" value="TPR-like"/>
    <property type="match status" value="1"/>
</dbReference>
<dbReference type="PROSITE" id="PS50005">
    <property type="entry name" value="TPR"/>
    <property type="match status" value="1"/>
</dbReference>
<evidence type="ECO:0000313" key="2">
    <source>
        <dbReference type="EMBL" id="EEG76044.1"/>
    </source>
</evidence>
<sequence>MEKSLKLKRQDKHTWEFVYPEDYIDTFEEFDAAMEDMQCLDYRSAEGAFVGLYIKHPYHLDAYHHLALSYYRRGKLSEAIPVWEKALDIGHRAFPIDFQLGRDRLPWDWIDNRPFLRCLDGLALAKKEVGLYGEAMWLRRECLLLDPNDSLGARFEIGEMLLSEGRDKEFVSFSKQWGGDCVGEFAYGKVLALFRLGQKDQAAKALKEAREYLPLVAEEIAKKRHVRPRDWDDRYYSLGSKEQAYIYWDSYGFLWKKSEGALEWLRDELKKPGNKDV</sequence>
<dbReference type="InterPro" id="IPR019734">
    <property type="entry name" value="TPR_rpt"/>
</dbReference>
<accession>C0GKS5</accession>
<reference evidence="2" key="1">
    <citation type="submission" date="2009-02" db="EMBL/GenBank/DDBJ databases">
        <title>Sequencing of the draft genome and assembly of Dethiobacter alkaliphilus AHT 1.</title>
        <authorList>
            <consortium name="US DOE Joint Genome Institute (JGI-PGF)"/>
            <person name="Lucas S."/>
            <person name="Copeland A."/>
            <person name="Lapidus A."/>
            <person name="Glavina del Rio T."/>
            <person name="Dalin E."/>
            <person name="Tice H."/>
            <person name="Bruce D."/>
            <person name="Goodwin L."/>
            <person name="Pitluck S."/>
            <person name="Larimer F."/>
            <person name="Land M.L."/>
            <person name="Hauser L."/>
            <person name="Muyzer G."/>
        </authorList>
    </citation>
    <scope>NUCLEOTIDE SEQUENCE [LARGE SCALE GENOMIC DNA]</scope>
    <source>
        <strain evidence="2">AHT 1</strain>
    </source>
</reference>
<keyword evidence="3" id="KW-1185">Reference proteome</keyword>
<dbReference type="Gene3D" id="1.25.40.10">
    <property type="entry name" value="Tetratricopeptide repeat domain"/>
    <property type="match status" value="1"/>
</dbReference>
<dbReference type="EMBL" id="ACJM01000027">
    <property type="protein sequence ID" value="EEG76044.1"/>
    <property type="molecule type" value="Genomic_DNA"/>
</dbReference>
<name>C0GKS5_DETAL</name>
<dbReference type="InterPro" id="IPR006994">
    <property type="entry name" value="TCF25/Rqc1"/>
</dbReference>